<comment type="catalytic activity">
    <reaction evidence="8">
        <text>thiamine + H2O = 5-(2-hydroxyethyl)-4-methylthiazole + 4-amino-5-hydroxymethyl-2-methylpyrimidine + H(+)</text>
        <dbReference type="Rhea" id="RHEA:17509"/>
        <dbReference type="ChEBI" id="CHEBI:15377"/>
        <dbReference type="ChEBI" id="CHEBI:15378"/>
        <dbReference type="ChEBI" id="CHEBI:16892"/>
        <dbReference type="ChEBI" id="CHEBI:17957"/>
        <dbReference type="ChEBI" id="CHEBI:18385"/>
        <dbReference type="EC" id="3.5.99.2"/>
    </reaction>
</comment>
<dbReference type="EMBL" id="JAJEQR010000010">
    <property type="protein sequence ID" value="MCC2230300.1"/>
    <property type="molecule type" value="Genomic_DNA"/>
</dbReference>
<dbReference type="CDD" id="cd19361">
    <property type="entry name" value="TenA_C_HP1287-like"/>
    <property type="match status" value="1"/>
</dbReference>
<evidence type="ECO:0000259" key="9">
    <source>
        <dbReference type="Pfam" id="PF03070"/>
    </source>
</evidence>
<evidence type="ECO:0000256" key="4">
    <source>
        <dbReference type="ARBA" id="ARBA00011881"/>
    </source>
</evidence>
<evidence type="ECO:0000313" key="11">
    <source>
        <dbReference type="Proteomes" id="UP001198182"/>
    </source>
</evidence>
<dbReference type="SUPFAM" id="SSF48613">
    <property type="entry name" value="Heme oxygenase-like"/>
    <property type="match status" value="1"/>
</dbReference>
<keyword evidence="7" id="KW-0784">Thiamine biosynthesis</keyword>
<dbReference type="Pfam" id="PF03070">
    <property type="entry name" value="TENA_THI-4"/>
    <property type="match status" value="1"/>
</dbReference>
<evidence type="ECO:0000256" key="6">
    <source>
        <dbReference type="ARBA" id="ARBA00013647"/>
    </source>
</evidence>
<comment type="catalytic activity">
    <reaction evidence="1">
        <text>4-amino-5-aminomethyl-2-methylpyrimidine + H2O = 4-amino-5-hydroxymethyl-2-methylpyrimidine + NH4(+)</text>
        <dbReference type="Rhea" id="RHEA:31799"/>
        <dbReference type="ChEBI" id="CHEBI:15377"/>
        <dbReference type="ChEBI" id="CHEBI:16892"/>
        <dbReference type="ChEBI" id="CHEBI:28938"/>
        <dbReference type="ChEBI" id="CHEBI:63416"/>
        <dbReference type="EC" id="3.5.99.2"/>
    </reaction>
</comment>
<feature type="domain" description="Thiaminase-2/PQQC" evidence="9">
    <location>
        <begin position="11"/>
        <end position="217"/>
    </location>
</feature>
<evidence type="ECO:0000256" key="1">
    <source>
        <dbReference type="ARBA" id="ARBA00001881"/>
    </source>
</evidence>
<evidence type="ECO:0000313" key="10">
    <source>
        <dbReference type="EMBL" id="MCC2230300.1"/>
    </source>
</evidence>
<dbReference type="PANTHER" id="PTHR43198">
    <property type="entry name" value="BIFUNCTIONAL TH2 PROTEIN"/>
    <property type="match status" value="1"/>
</dbReference>
<dbReference type="GO" id="GO:0005829">
    <property type="term" value="C:cytosol"/>
    <property type="evidence" value="ECO:0007669"/>
    <property type="project" value="TreeGrafter"/>
</dbReference>
<name>A0AAE3EAD7_9FIRM</name>
<evidence type="ECO:0000256" key="3">
    <source>
        <dbReference type="ARBA" id="ARBA00010264"/>
    </source>
</evidence>
<dbReference type="AlphaFoldDB" id="A0AAE3EAD7"/>
<dbReference type="NCBIfam" id="TIGR04306">
    <property type="entry name" value="salvage_TenA"/>
    <property type="match status" value="1"/>
</dbReference>
<dbReference type="GO" id="GO:0009228">
    <property type="term" value="P:thiamine biosynthetic process"/>
    <property type="evidence" value="ECO:0007669"/>
    <property type="project" value="UniProtKB-KW"/>
</dbReference>
<dbReference type="PANTHER" id="PTHR43198:SF2">
    <property type="entry name" value="SI:CH1073-67J19.1-RELATED"/>
    <property type="match status" value="1"/>
</dbReference>
<organism evidence="10 11">
    <name type="scientific">Hominifimenecus microfluidus</name>
    <dbReference type="NCBI Taxonomy" id="2885348"/>
    <lineage>
        <taxon>Bacteria</taxon>
        <taxon>Bacillati</taxon>
        <taxon>Bacillota</taxon>
        <taxon>Clostridia</taxon>
        <taxon>Lachnospirales</taxon>
        <taxon>Lachnospiraceae</taxon>
        <taxon>Hominifimenecus</taxon>
    </lineage>
</organism>
<protein>
    <recommendedName>
        <fullName evidence="6">Aminopyrimidine aminohydrolase</fullName>
        <ecNumber evidence="5">3.5.99.2</ecNumber>
    </recommendedName>
</protein>
<dbReference type="Proteomes" id="UP001198182">
    <property type="component" value="Unassembled WGS sequence"/>
</dbReference>
<comment type="pathway">
    <text evidence="2">Cofactor biosynthesis; thiamine diphosphate biosynthesis.</text>
</comment>
<comment type="similarity">
    <text evidence="3">Belongs to the TenA family.</text>
</comment>
<accession>A0AAE3EAD7</accession>
<keyword evidence="11" id="KW-1185">Reference proteome</keyword>
<dbReference type="InterPro" id="IPR050967">
    <property type="entry name" value="Thiamine_Salvage_TenA"/>
</dbReference>
<dbReference type="InterPro" id="IPR027574">
    <property type="entry name" value="Thiaminase_II"/>
</dbReference>
<reference evidence="10" key="1">
    <citation type="submission" date="2021-10" db="EMBL/GenBank/DDBJ databases">
        <title>Anaerobic single-cell dispensing facilitates the cultivation of human gut bacteria.</title>
        <authorList>
            <person name="Afrizal A."/>
        </authorList>
    </citation>
    <scope>NUCLEOTIDE SEQUENCE</scope>
    <source>
        <strain evidence="10">CLA-AA-H215</strain>
    </source>
</reference>
<dbReference type="RefSeq" id="WP_308453006.1">
    <property type="nucleotide sequence ID" value="NZ_JAJEQR010000010.1"/>
</dbReference>
<dbReference type="Gene3D" id="1.20.910.10">
    <property type="entry name" value="Heme oxygenase-like"/>
    <property type="match status" value="1"/>
</dbReference>
<dbReference type="EC" id="3.5.99.2" evidence="5"/>
<dbReference type="GO" id="GO:0050334">
    <property type="term" value="F:thiaminase activity"/>
    <property type="evidence" value="ECO:0007669"/>
    <property type="project" value="UniProtKB-EC"/>
</dbReference>
<sequence>MKLSERIYEHAEKIWPRYLCHPFVTQMADGTLPQEKFRYYMLQDYLYLRDYVKIFAAIIPKADDFEQIRFLSGELAGTIDETFRTHIPYMKRLGITEEEIRSAHAHIDISAYTHYMICEAQMGDVLTGLVTLLNCSWSYAYIAEQMVKRYPNALQNENYGSWFAGYVSEEYRKTNQALIDRIDTLAVSIDEKETQKLCEIFEKCCLFDLRFWDVVYTMGES</sequence>
<evidence type="ECO:0000256" key="5">
    <source>
        <dbReference type="ARBA" id="ARBA00012684"/>
    </source>
</evidence>
<evidence type="ECO:0000256" key="2">
    <source>
        <dbReference type="ARBA" id="ARBA00004948"/>
    </source>
</evidence>
<evidence type="ECO:0000256" key="7">
    <source>
        <dbReference type="ARBA" id="ARBA00022977"/>
    </source>
</evidence>
<comment type="caution">
    <text evidence="10">The sequence shown here is derived from an EMBL/GenBank/DDBJ whole genome shotgun (WGS) entry which is preliminary data.</text>
</comment>
<gene>
    <name evidence="10" type="primary">tenA</name>
    <name evidence="10" type="ORF">LKD81_04700</name>
</gene>
<dbReference type="InterPro" id="IPR016084">
    <property type="entry name" value="Haem_Oase-like_multi-hlx"/>
</dbReference>
<proteinExistence type="inferred from homology"/>
<dbReference type="InterPro" id="IPR004305">
    <property type="entry name" value="Thiaminase-2/PQQC"/>
</dbReference>
<comment type="subunit">
    <text evidence="4">Homotetramer.</text>
</comment>
<evidence type="ECO:0000256" key="8">
    <source>
        <dbReference type="ARBA" id="ARBA00048337"/>
    </source>
</evidence>